<feature type="domain" description="Tape measure protein N-terminal" evidence="2">
    <location>
        <begin position="1"/>
        <end position="100"/>
    </location>
</feature>
<dbReference type="EMBL" id="BK015041">
    <property type="protein sequence ID" value="DAD88446.1"/>
    <property type="molecule type" value="Genomic_DNA"/>
</dbReference>
<evidence type="ECO:0000256" key="1">
    <source>
        <dbReference type="ARBA" id="ARBA00022465"/>
    </source>
</evidence>
<keyword evidence="1" id="KW-1188">Viral release from host cell</keyword>
<reference evidence="3" key="1">
    <citation type="journal article" date="2021" name="Proc. Natl. Acad. Sci. U.S.A.">
        <title>A Catalog of Tens of Thousands of Viruses from Human Metagenomes Reveals Hidden Associations with Chronic Diseases.</title>
        <authorList>
            <person name="Tisza M.J."/>
            <person name="Buck C.B."/>
        </authorList>
    </citation>
    <scope>NUCLEOTIDE SEQUENCE</scope>
    <source>
        <strain evidence="3">Cttxo15</strain>
    </source>
</reference>
<organism evidence="3">
    <name type="scientific">Podoviridae sp. cttxo15</name>
    <dbReference type="NCBI Taxonomy" id="2826584"/>
    <lineage>
        <taxon>Viruses</taxon>
        <taxon>Duplodnaviria</taxon>
        <taxon>Heunggongvirae</taxon>
        <taxon>Uroviricota</taxon>
        <taxon>Caudoviricetes</taxon>
    </lineage>
</organism>
<evidence type="ECO:0000259" key="2">
    <source>
        <dbReference type="Pfam" id="PF20155"/>
    </source>
</evidence>
<protein>
    <submittedName>
        <fullName evidence="3">Tail tape measure protein</fullName>
    </submittedName>
</protein>
<proteinExistence type="predicted"/>
<dbReference type="GO" id="GO:0098003">
    <property type="term" value="P:viral tail assembly"/>
    <property type="evidence" value="ECO:0007669"/>
    <property type="project" value="UniProtKB-KW"/>
</dbReference>
<dbReference type="InterPro" id="IPR013491">
    <property type="entry name" value="Tape_meas_N"/>
</dbReference>
<keyword evidence="1" id="KW-1245">Viral tail assembly</keyword>
<dbReference type="NCBIfam" id="TIGR02675">
    <property type="entry name" value="tape_meas_nterm"/>
    <property type="match status" value="1"/>
</dbReference>
<name>A0A8S5N1G8_9CAUD</name>
<sequence length="104" mass="11396">MSRLAMNYGQVITQGKLTSRELKDFQVNGVPILDELAKNAGKSKEEIQNMISSGQISANDVTRAFETMTSEGGKFADMMATQSSTLSGQWSNFQDQLSQIGEKI</sequence>
<evidence type="ECO:0000313" key="3">
    <source>
        <dbReference type="EMBL" id="DAD88446.1"/>
    </source>
</evidence>
<accession>A0A8S5N1G8</accession>
<dbReference type="Pfam" id="PF20155">
    <property type="entry name" value="TMP_3"/>
    <property type="match status" value="1"/>
</dbReference>